<keyword evidence="2" id="KW-1185">Reference proteome</keyword>
<organism evidence="1 2">
    <name type="scientific">Streptomyces zingiberis</name>
    <dbReference type="NCBI Taxonomy" id="2053010"/>
    <lineage>
        <taxon>Bacteria</taxon>
        <taxon>Bacillati</taxon>
        <taxon>Actinomycetota</taxon>
        <taxon>Actinomycetes</taxon>
        <taxon>Kitasatosporales</taxon>
        <taxon>Streptomycetaceae</taxon>
        <taxon>Streptomyces</taxon>
    </lineage>
</organism>
<dbReference type="Proteomes" id="UP000695264">
    <property type="component" value="Unassembled WGS sequence"/>
</dbReference>
<name>A0ABX1BXB3_9ACTN</name>
<accession>A0ABX1BXB3</accession>
<proteinExistence type="predicted"/>
<evidence type="ECO:0000313" key="2">
    <source>
        <dbReference type="Proteomes" id="UP000695264"/>
    </source>
</evidence>
<protein>
    <submittedName>
        <fullName evidence="1">Uncharacterized protein</fullName>
    </submittedName>
</protein>
<evidence type="ECO:0000313" key="1">
    <source>
        <dbReference type="EMBL" id="NJP99948.1"/>
    </source>
</evidence>
<gene>
    <name evidence="1" type="ORF">HCK00_05195</name>
</gene>
<sequence>MLSRLGVTDQAPYPLCTPDEALQRFEWDKGIPAARVCYGGEWTFLLDVCAHGRLLQPSVLTRLSLGTEAVSVWHPLTGSTRIAHACDGALMASFDTWAVHLTDGQDVSRLNRALADAGFFPEDDEDYPDDWTDSAAALVVLEREFGLELSPQVAKGALPAVSLQHLQG</sequence>
<dbReference type="EMBL" id="JAATEN010000003">
    <property type="protein sequence ID" value="NJP99948.1"/>
    <property type="molecule type" value="Genomic_DNA"/>
</dbReference>
<dbReference type="Pfam" id="PF20062">
    <property type="entry name" value="DUF6461"/>
    <property type="match status" value="1"/>
</dbReference>
<reference evidence="1 2" key="1">
    <citation type="submission" date="2020-03" db="EMBL/GenBank/DDBJ databases">
        <title>WGS of actinomycetes isolated from Thailand.</title>
        <authorList>
            <person name="Thawai C."/>
        </authorList>
    </citation>
    <scope>NUCLEOTIDE SEQUENCE [LARGE SCALE GENOMIC DNA]</scope>
    <source>
        <strain evidence="1 2">PLAI 1-29</strain>
    </source>
</reference>
<comment type="caution">
    <text evidence="1">The sequence shown here is derived from an EMBL/GenBank/DDBJ whole genome shotgun (WGS) entry which is preliminary data.</text>
</comment>
<dbReference type="InterPro" id="IPR045592">
    <property type="entry name" value="DUF6461"/>
</dbReference>